<feature type="domain" description="TauD/TfdA-like" evidence="5">
    <location>
        <begin position="16"/>
        <end position="294"/>
    </location>
</feature>
<evidence type="ECO:0000313" key="7">
    <source>
        <dbReference type="Proteomes" id="UP001519310"/>
    </source>
</evidence>
<accession>A0ABS4L930</accession>
<dbReference type="InterPro" id="IPR050411">
    <property type="entry name" value="AlphaKG_dependent_hydroxylases"/>
</dbReference>
<reference evidence="6 7" key="1">
    <citation type="submission" date="2021-03" db="EMBL/GenBank/DDBJ databases">
        <title>Genomic Encyclopedia of Type Strains, Phase IV (KMG-IV): sequencing the most valuable type-strain genomes for metagenomic binning, comparative biology and taxonomic classification.</title>
        <authorList>
            <person name="Goeker M."/>
        </authorList>
    </citation>
    <scope>NUCLEOTIDE SEQUENCE [LARGE SCALE GENOMIC DNA]</scope>
    <source>
        <strain evidence="6 7">DSM 40526</strain>
    </source>
</reference>
<comment type="caution">
    <text evidence="6">The sequence shown here is derived from an EMBL/GenBank/DDBJ whole genome shotgun (WGS) entry which is preliminary data.</text>
</comment>
<evidence type="ECO:0000259" key="5">
    <source>
        <dbReference type="Pfam" id="PF02668"/>
    </source>
</evidence>
<organism evidence="6 7">
    <name type="scientific">Streptomyces avidinii</name>
    <dbReference type="NCBI Taxonomy" id="1895"/>
    <lineage>
        <taxon>Bacteria</taxon>
        <taxon>Bacillati</taxon>
        <taxon>Actinomycetota</taxon>
        <taxon>Actinomycetes</taxon>
        <taxon>Kitasatosporales</taxon>
        <taxon>Streptomycetaceae</taxon>
        <taxon>Streptomyces</taxon>
    </lineage>
</organism>
<comment type="cofactor">
    <cofactor evidence="1">
        <name>Fe(2+)</name>
        <dbReference type="ChEBI" id="CHEBI:29033"/>
    </cofactor>
</comment>
<dbReference type="InterPro" id="IPR042098">
    <property type="entry name" value="TauD-like_sf"/>
</dbReference>
<keyword evidence="3" id="KW-0408">Iron</keyword>
<dbReference type="PANTHER" id="PTHR10696">
    <property type="entry name" value="GAMMA-BUTYROBETAINE HYDROXYLASE-RELATED"/>
    <property type="match status" value="1"/>
</dbReference>
<proteinExistence type="predicted"/>
<keyword evidence="7" id="KW-1185">Reference proteome</keyword>
<dbReference type="SUPFAM" id="SSF51197">
    <property type="entry name" value="Clavaminate synthase-like"/>
    <property type="match status" value="1"/>
</dbReference>
<evidence type="ECO:0000256" key="2">
    <source>
        <dbReference type="ARBA" id="ARBA00023002"/>
    </source>
</evidence>
<sequence length="302" mass="34324">MIEAEGRESLVERVRARRASLRASLLEHGALLLRGFSVPDVSAFDSVVRELSGDPLTYTERSSPRSAIQGQVYTSTDYPPNEEIFLHNENSYQQAWPMALYFYCVQPPLTLGATSLAGTREVLARLDPSVREEFTRRGWRVVRNFRPGIGLTWQHVFNTDDRAAVEAYCADNDIEAEWLPNDALRTTAVRKAVHRHPVTGDEVWFNHAAFFHLTTLDAEIREGLLEMFDESELPTNTYFGDGGVISDEVIEHVRDCYRAATVRFDYREHDVLVIDNMLTSHGREPFTGPRRIAVAMAEPFHP</sequence>
<evidence type="ECO:0000313" key="6">
    <source>
        <dbReference type="EMBL" id="MBP2038602.1"/>
    </source>
</evidence>
<dbReference type="EMBL" id="JAGGLQ010000008">
    <property type="protein sequence ID" value="MBP2038602.1"/>
    <property type="molecule type" value="Genomic_DNA"/>
</dbReference>
<dbReference type="PANTHER" id="PTHR10696:SF56">
    <property type="entry name" value="TAUD_TFDA-LIKE DOMAIN-CONTAINING PROTEIN"/>
    <property type="match status" value="1"/>
</dbReference>
<protein>
    <submittedName>
        <fullName evidence="6">Alpha-ketoglutarate-dependent taurine dioxygenase</fullName>
    </submittedName>
</protein>
<evidence type="ECO:0000256" key="4">
    <source>
        <dbReference type="ARBA" id="ARBA00023194"/>
    </source>
</evidence>
<gene>
    <name evidence="6" type="ORF">J2Z77_004413</name>
</gene>
<keyword evidence="6" id="KW-0223">Dioxygenase</keyword>
<dbReference type="RefSeq" id="WP_229920711.1">
    <property type="nucleotide sequence ID" value="NZ_BMVL01000013.1"/>
</dbReference>
<keyword evidence="4" id="KW-0045">Antibiotic biosynthesis</keyword>
<dbReference type="Gene3D" id="3.60.130.10">
    <property type="entry name" value="Clavaminate synthase-like"/>
    <property type="match status" value="1"/>
</dbReference>
<evidence type="ECO:0000256" key="1">
    <source>
        <dbReference type="ARBA" id="ARBA00001954"/>
    </source>
</evidence>
<dbReference type="Proteomes" id="UP001519310">
    <property type="component" value="Unassembled WGS sequence"/>
</dbReference>
<evidence type="ECO:0000256" key="3">
    <source>
        <dbReference type="ARBA" id="ARBA00023004"/>
    </source>
</evidence>
<dbReference type="Pfam" id="PF02668">
    <property type="entry name" value="TauD"/>
    <property type="match status" value="1"/>
</dbReference>
<name>A0ABS4L930_STRAV</name>
<dbReference type="InterPro" id="IPR003819">
    <property type="entry name" value="TauD/TfdA-like"/>
</dbReference>
<dbReference type="GO" id="GO:0051213">
    <property type="term" value="F:dioxygenase activity"/>
    <property type="evidence" value="ECO:0007669"/>
    <property type="project" value="UniProtKB-KW"/>
</dbReference>
<keyword evidence="2" id="KW-0560">Oxidoreductase</keyword>